<keyword evidence="4" id="KW-0964">Secreted</keyword>
<keyword evidence="8" id="KW-1185">Reference proteome</keyword>
<evidence type="ECO:0000256" key="5">
    <source>
        <dbReference type="ARBA" id="ARBA00029594"/>
    </source>
</evidence>
<feature type="domain" description="PLD phosphodiesterase" evidence="6">
    <location>
        <begin position="289"/>
        <end position="315"/>
    </location>
</feature>
<dbReference type="RefSeq" id="WP_188447438.1">
    <property type="nucleotide sequence ID" value="NZ_BMDW01000012.1"/>
</dbReference>
<evidence type="ECO:0000256" key="3">
    <source>
        <dbReference type="ARBA" id="ARBA00018392"/>
    </source>
</evidence>
<dbReference type="PROSITE" id="PS50035">
    <property type="entry name" value="PLD"/>
    <property type="match status" value="2"/>
</dbReference>
<evidence type="ECO:0000256" key="4">
    <source>
        <dbReference type="ARBA" id="ARBA00022525"/>
    </source>
</evidence>
<dbReference type="InterPro" id="IPR025202">
    <property type="entry name" value="PLD-like_dom"/>
</dbReference>
<comment type="caution">
    <text evidence="7">The sequence shown here is derived from an EMBL/GenBank/DDBJ whole genome shotgun (WGS) entry which is preliminary data.</text>
</comment>
<evidence type="ECO:0000313" key="7">
    <source>
        <dbReference type="EMBL" id="GGA51458.1"/>
    </source>
</evidence>
<protein>
    <recommendedName>
        <fullName evidence="3">Phospholipase D</fullName>
    </recommendedName>
    <alternativeName>
        <fullName evidence="5">Choline phosphatase</fullName>
    </alternativeName>
</protein>
<dbReference type="PANTHER" id="PTHR21248">
    <property type="entry name" value="CARDIOLIPIN SYNTHASE"/>
    <property type="match status" value="1"/>
</dbReference>
<evidence type="ECO:0000259" key="6">
    <source>
        <dbReference type="PROSITE" id="PS50035"/>
    </source>
</evidence>
<reference evidence="8" key="1">
    <citation type="journal article" date="2019" name="Int. J. Syst. Evol. Microbiol.">
        <title>The Global Catalogue of Microorganisms (GCM) 10K type strain sequencing project: providing services to taxonomists for standard genome sequencing and annotation.</title>
        <authorList>
            <consortium name="The Broad Institute Genomics Platform"/>
            <consortium name="The Broad Institute Genome Sequencing Center for Infectious Disease"/>
            <person name="Wu L."/>
            <person name="Ma J."/>
        </authorList>
    </citation>
    <scope>NUCLEOTIDE SEQUENCE [LARGE SCALE GENOMIC DNA]</scope>
    <source>
        <strain evidence="8">CGMCC 1.10106</strain>
    </source>
</reference>
<dbReference type="CDD" id="cd09110">
    <property type="entry name" value="PLDc_CLS_1"/>
    <property type="match status" value="1"/>
</dbReference>
<dbReference type="InterPro" id="IPR001736">
    <property type="entry name" value="PLipase_D/transphosphatidylase"/>
</dbReference>
<dbReference type="EMBL" id="BMDW01000012">
    <property type="protein sequence ID" value="GGA51458.1"/>
    <property type="molecule type" value="Genomic_DNA"/>
</dbReference>
<dbReference type="Proteomes" id="UP000618591">
    <property type="component" value="Unassembled WGS sequence"/>
</dbReference>
<accession>A0ABQ1GWX8</accession>
<dbReference type="PANTHER" id="PTHR21248:SF22">
    <property type="entry name" value="PHOSPHOLIPASE D"/>
    <property type="match status" value="1"/>
</dbReference>
<comment type="function">
    <text evidence="1">Could be a virulence factor.</text>
</comment>
<name>A0ABQ1GWX8_9SPHN</name>
<evidence type="ECO:0000256" key="1">
    <source>
        <dbReference type="ARBA" id="ARBA00003145"/>
    </source>
</evidence>
<evidence type="ECO:0000256" key="2">
    <source>
        <dbReference type="ARBA" id="ARBA00004613"/>
    </source>
</evidence>
<dbReference type="SMART" id="SM00155">
    <property type="entry name" value="PLDc"/>
    <property type="match status" value="2"/>
</dbReference>
<dbReference type="Gene3D" id="3.30.870.10">
    <property type="entry name" value="Endonuclease Chain A"/>
    <property type="match status" value="2"/>
</dbReference>
<organism evidence="7 8">
    <name type="scientific">Sphingomonas psychrolutea</name>
    <dbReference type="NCBI Taxonomy" id="1259676"/>
    <lineage>
        <taxon>Bacteria</taxon>
        <taxon>Pseudomonadati</taxon>
        <taxon>Pseudomonadota</taxon>
        <taxon>Alphaproteobacteria</taxon>
        <taxon>Sphingomonadales</taxon>
        <taxon>Sphingomonadaceae</taxon>
        <taxon>Sphingomonas</taxon>
    </lineage>
</organism>
<gene>
    <name evidence="7" type="primary">clsA</name>
    <name evidence="7" type="ORF">GCM10011395_22290</name>
</gene>
<sequence length="390" mass="43673">MAESAVQPTFGIAGNTLTLLDTGPRRLDALIALIDGARHTLRIIYYIYVDDEAGKTVRAAMLRAAARGVRVSLIVDGLGSEVAESHDFFAPLRAAGVTVCRFVPRWGRRYLLRNHQKLALADGEQNDARAIIGGFNVEDSYFGTPAEQAWRDLGLLIEGAAAHSITGYFDALARWAARSKPPLRALRRALQSWSEPEGNVRWLFGGPTRRLSPWAHALKKDLQRAMKVDLISAYFAPSPAMLRRLDTAGLRGEVRIVLASKNDHGAAIWASRFTYAGLLRKRVQIYEYQPTKLHTKLFVLDDVVYIGSSNYDIRSLFLNLEMMLRIEDATFAAHVRTYVDGEVAESERITAALYRARTGWWTRTKQAAAFFVMTVLDYNITKRLNFGPRA</sequence>
<evidence type="ECO:0000313" key="8">
    <source>
        <dbReference type="Proteomes" id="UP000618591"/>
    </source>
</evidence>
<proteinExistence type="predicted"/>
<comment type="subcellular location">
    <subcellularLocation>
        <location evidence="2">Secreted</location>
    </subcellularLocation>
</comment>
<dbReference type="Pfam" id="PF13091">
    <property type="entry name" value="PLDc_2"/>
    <property type="match status" value="2"/>
</dbReference>
<dbReference type="SUPFAM" id="SSF56024">
    <property type="entry name" value="Phospholipase D/nuclease"/>
    <property type="match status" value="2"/>
</dbReference>
<feature type="domain" description="PLD phosphodiesterase" evidence="6">
    <location>
        <begin position="110"/>
        <end position="141"/>
    </location>
</feature>